<gene>
    <name evidence="8" type="ORF">PHLGIDRAFT_126154</name>
</gene>
<sequence length="1118" mass="122684">MNNKSSIQELHSVSSGVPPRNNRDASNPRASGSGAGVRQWTGPVPIPIAVPRNGALPRNAYNPYSGRLADNLSSTKPTRAGGNVTASRLILPADGRSQNLSQRRTTTQPRRSQYFLKNPGAFNKPADEAVLIPSDEDTGELVQRKQSTSPDPIDSITDEDSLPARQPKARRVPPADGESTRRLAHRLQSGDQGQAEIITIDDDDPPAPAPPTPEEEAVSELTSVETTDSASHSQPSSSSMSTRRTSPTLTKISQRNMVSKRVAQIETLDDKPPAAPYAVPNTARSRADFGVMSKPIDANFALPTSLKGRMRPKAGSSKADWASQSTNFGSSKSKQAELRATKPSSTVELLLEAWRRGHHLPDTSAPHWLACDGENLYIKRNSTAQRPILTLNIRDHIGSAVITDAPGEHESLAVIMLHTANAPKKVTKFDVKGFKYGFHGPKGVIRLLFQQNHSSWEQGETYQQLVNILRGALSVVSFIRGKKAQAAWDAASLPSEDDEERPRPKRRHTSEAESICKEDDSGKLSLARSMSRTSLADDDPPGPLRRIPRRATVVNTQVDQPLRLTRSARRAQGELSRDSPTIDPDELILVYPSSGQGAVNVTRGDIKRLEPGQYLNDTLIEFGLKLWLNTFRDDNPELADQIHVFSSFFYKKIAVKDKKEGYKSVRKWTSKFDLFKKKYLIVPINENLHWYLAIICNPEHVLQPPPPLPTKVASSIQTRKRKRESEVSPEFDDSPTPGEPPQSDTREATPSRPRSGSEVDETSVEALIDGCNSSSQEQTERQTAPTPALIPDDYIGDLAYPSSEPDQMEVDAPPDETKVVPETPDACEAIEIEDSSQQVEDNEVAVVNDTSMEVDINSSAATTTSTIPTAQFYNSTDKGKTRAWAPRHLSPEVPHPDTIMQSTEAPEHAALEASEFDTDPNKTWIFTFDSLGSKHPAAIANLKNYLQLEAQDKKALDPANTTPPEGKLALVPAQPNFCDCGVYLIHFVQAFMKDPKRAIDLILRKKPREYSSREREADWDAAGIASLRDTLIMQTQSLSDLWKQEKAAKEEQRKRETAEAGPSATASEGGGAPESDDEIIVSEIVSKAKASRAKGKGKAPAAAAARKEEGETKAERFR</sequence>
<dbReference type="EMBL" id="KN840463">
    <property type="protein sequence ID" value="KIP09720.1"/>
    <property type="molecule type" value="Genomic_DNA"/>
</dbReference>
<dbReference type="SUPFAM" id="SSF54001">
    <property type="entry name" value="Cysteine proteinases"/>
    <property type="match status" value="1"/>
</dbReference>
<organism evidence="8 9">
    <name type="scientific">Phlebiopsis gigantea (strain 11061_1 CR5-6)</name>
    <name type="common">White-rot fungus</name>
    <name type="synonym">Peniophora gigantea</name>
    <dbReference type="NCBI Taxonomy" id="745531"/>
    <lineage>
        <taxon>Eukaryota</taxon>
        <taxon>Fungi</taxon>
        <taxon>Dikarya</taxon>
        <taxon>Basidiomycota</taxon>
        <taxon>Agaricomycotina</taxon>
        <taxon>Agaricomycetes</taxon>
        <taxon>Polyporales</taxon>
        <taxon>Phanerochaetaceae</taxon>
        <taxon>Phlebiopsis</taxon>
    </lineage>
</organism>
<dbReference type="PROSITE" id="PS50600">
    <property type="entry name" value="ULP_PROTEASE"/>
    <property type="match status" value="1"/>
</dbReference>
<feature type="domain" description="Ubiquitin-like protease family profile" evidence="7">
    <location>
        <begin position="599"/>
        <end position="991"/>
    </location>
</feature>
<feature type="compositionally biased region" description="Low complexity" evidence="6">
    <location>
        <begin position="226"/>
        <end position="250"/>
    </location>
</feature>
<dbReference type="GO" id="GO:0005737">
    <property type="term" value="C:cytoplasm"/>
    <property type="evidence" value="ECO:0007669"/>
    <property type="project" value="TreeGrafter"/>
</dbReference>
<dbReference type="Proteomes" id="UP000053257">
    <property type="component" value="Unassembled WGS sequence"/>
</dbReference>
<feature type="region of interest" description="Disordered" evidence="6">
    <location>
        <begin position="1"/>
        <end position="257"/>
    </location>
</feature>
<reference evidence="8 9" key="1">
    <citation type="journal article" date="2014" name="PLoS Genet.">
        <title>Analysis of the Phlebiopsis gigantea genome, transcriptome and secretome provides insight into its pioneer colonization strategies of wood.</title>
        <authorList>
            <person name="Hori C."/>
            <person name="Ishida T."/>
            <person name="Igarashi K."/>
            <person name="Samejima M."/>
            <person name="Suzuki H."/>
            <person name="Master E."/>
            <person name="Ferreira P."/>
            <person name="Ruiz-Duenas F.J."/>
            <person name="Held B."/>
            <person name="Canessa P."/>
            <person name="Larrondo L.F."/>
            <person name="Schmoll M."/>
            <person name="Druzhinina I.S."/>
            <person name="Kubicek C.P."/>
            <person name="Gaskell J.A."/>
            <person name="Kersten P."/>
            <person name="St John F."/>
            <person name="Glasner J."/>
            <person name="Sabat G."/>
            <person name="Splinter BonDurant S."/>
            <person name="Syed K."/>
            <person name="Yadav J."/>
            <person name="Mgbeahuruike A.C."/>
            <person name="Kovalchuk A."/>
            <person name="Asiegbu F.O."/>
            <person name="Lackner G."/>
            <person name="Hoffmeister D."/>
            <person name="Rencoret J."/>
            <person name="Gutierrez A."/>
            <person name="Sun H."/>
            <person name="Lindquist E."/>
            <person name="Barry K."/>
            <person name="Riley R."/>
            <person name="Grigoriev I.V."/>
            <person name="Henrissat B."/>
            <person name="Kues U."/>
            <person name="Berka R.M."/>
            <person name="Martinez A.T."/>
            <person name="Covert S.F."/>
            <person name="Blanchette R.A."/>
            <person name="Cullen D."/>
        </authorList>
    </citation>
    <scope>NUCLEOTIDE SEQUENCE [LARGE SCALE GENOMIC DNA]</scope>
    <source>
        <strain evidence="8 9">11061_1 CR5-6</strain>
    </source>
</reference>
<evidence type="ECO:0000259" key="7">
    <source>
        <dbReference type="PROSITE" id="PS50600"/>
    </source>
</evidence>
<dbReference type="GO" id="GO:0005634">
    <property type="term" value="C:nucleus"/>
    <property type="evidence" value="ECO:0007669"/>
    <property type="project" value="TreeGrafter"/>
</dbReference>
<dbReference type="InterPro" id="IPR051947">
    <property type="entry name" value="Sentrin-specific_protease"/>
</dbReference>
<dbReference type="GO" id="GO:0016926">
    <property type="term" value="P:protein desumoylation"/>
    <property type="evidence" value="ECO:0007669"/>
    <property type="project" value="TreeGrafter"/>
</dbReference>
<feature type="compositionally biased region" description="Basic and acidic residues" evidence="6">
    <location>
        <begin position="1043"/>
        <end position="1058"/>
    </location>
</feature>
<dbReference type="STRING" id="745531.A0A0C3SDJ5"/>
<evidence type="ECO:0000256" key="1">
    <source>
        <dbReference type="ARBA" id="ARBA00005234"/>
    </source>
</evidence>
<feature type="compositionally biased region" description="Polar residues" evidence="6">
    <location>
        <begin position="1"/>
        <end position="15"/>
    </location>
</feature>
<dbReference type="GO" id="GO:0070139">
    <property type="term" value="F:SUMO-specific endopeptidase activity"/>
    <property type="evidence" value="ECO:0007669"/>
    <property type="project" value="TreeGrafter"/>
</dbReference>
<feature type="compositionally biased region" description="Basic and acidic residues" evidence="6">
    <location>
        <begin position="1105"/>
        <end position="1118"/>
    </location>
</feature>
<dbReference type="HOGENOM" id="CLU_010190_0_0_1"/>
<evidence type="ECO:0000313" key="8">
    <source>
        <dbReference type="EMBL" id="KIP09720.1"/>
    </source>
</evidence>
<keyword evidence="2" id="KW-0597">Phosphoprotein</keyword>
<evidence type="ECO:0000256" key="3">
    <source>
        <dbReference type="ARBA" id="ARBA00022670"/>
    </source>
</evidence>
<feature type="region of interest" description="Disordered" evidence="6">
    <location>
        <begin position="489"/>
        <end position="523"/>
    </location>
</feature>
<feature type="compositionally biased region" description="Polar residues" evidence="6">
    <location>
        <begin position="322"/>
        <end position="333"/>
    </location>
</feature>
<dbReference type="Pfam" id="PF02902">
    <property type="entry name" value="Peptidase_C48"/>
    <property type="match status" value="2"/>
</dbReference>
<dbReference type="OrthoDB" id="442460at2759"/>
<proteinExistence type="inferred from homology"/>
<accession>A0A0C3SDJ5</accession>
<feature type="region of interest" description="Disordered" evidence="6">
    <location>
        <begin position="703"/>
        <end position="796"/>
    </location>
</feature>
<feature type="compositionally biased region" description="Polar residues" evidence="6">
    <location>
        <begin position="771"/>
        <end position="785"/>
    </location>
</feature>
<protein>
    <recommendedName>
        <fullName evidence="7">Ubiquitin-like protease family profile domain-containing protein</fullName>
    </recommendedName>
</protein>
<dbReference type="AlphaFoldDB" id="A0A0C3SDJ5"/>
<feature type="compositionally biased region" description="Low complexity" evidence="6">
    <location>
        <begin position="101"/>
        <end position="113"/>
    </location>
</feature>
<comment type="similarity">
    <text evidence="1">Belongs to the peptidase C48 family.</text>
</comment>
<keyword evidence="3" id="KW-0645">Protease</keyword>
<feature type="region of interest" description="Disordered" evidence="6">
    <location>
        <begin position="303"/>
        <end position="341"/>
    </location>
</feature>
<dbReference type="InterPro" id="IPR038765">
    <property type="entry name" value="Papain-like_cys_pep_sf"/>
</dbReference>
<evidence type="ECO:0000256" key="5">
    <source>
        <dbReference type="ARBA" id="ARBA00022801"/>
    </source>
</evidence>
<dbReference type="PANTHER" id="PTHR46896">
    <property type="entry name" value="SENTRIN-SPECIFIC PROTEASE"/>
    <property type="match status" value="1"/>
</dbReference>
<dbReference type="Gene3D" id="3.40.395.10">
    <property type="entry name" value="Adenoviral Proteinase, Chain A"/>
    <property type="match status" value="2"/>
</dbReference>
<dbReference type="InterPro" id="IPR003653">
    <property type="entry name" value="Peptidase_C48_C"/>
</dbReference>
<evidence type="ECO:0000256" key="2">
    <source>
        <dbReference type="ARBA" id="ARBA00022553"/>
    </source>
</evidence>
<feature type="compositionally biased region" description="Basic and acidic residues" evidence="6">
    <location>
        <begin position="509"/>
        <end position="522"/>
    </location>
</feature>
<feature type="region of interest" description="Disordered" evidence="6">
    <location>
        <begin position="1043"/>
        <end position="1118"/>
    </location>
</feature>
<keyword evidence="5" id="KW-0378">Hydrolase</keyword>
<keyword evidence="9" id="KW-1185">Reference proteome</keyword>
<keyword evidence="4" id="KW-0833">Ubl conjugation pathway</keyword>
<evidence type="ECO:0000256" key="4">
    <source>
        <dbReference type="ARBA" id="ARBA00022786"/>
    </source>
</evidence>
<dbReference type="GO" id="GO:0006508">
    <property type="term" value="P:proteolysis"/>
    <property type="evidence" value="ECO:0007669"/>
    <property type="project" value="UniProtKB-KW"/>
</dbReference>
<dbReference type="PANTHER" id="PTHR46896:SF3">
    <property type="entry name" value="FI06413P-RELATED"/>
    <property type="match status" value="1"/>
</dbReference>
<evidence type="ECO:0000256" key="6">
    <source>
        <dbReference type="SAM" id="MobiDB-lite"/>
    </source>
</evidence>
<name>A0A0C3SDJ5_PHLG1</name>
<evidence type="ECO:0000313" key="9">
    <source>
        <dbReference type="Proteomes" id="UP000053257"/>
    </source>
</evidence>